<evidence type="ECO:0000256" key="4">
    <source>
        <dbReference type="PIRSR" id="PIRSR600407-2"/>
    </source>
</evidence>
<evidence type="ECO:0000256" key="5">
    <source>
        <dbReference type="RuleBase" id="RU003833"/>
    </source>
</evidence>
<dbReference type="InterPro" id="IPR000407">
    <property type="entry name" value="GDA1_CD39_NTPase"/>
</dbReference>
<dbReference type="GO" id="GO:0005524">
    <property type="term" value="F:ATP binding"/>
    <property type="evidence" value="ECO:0007669"/>
    <property type="project" value="UniProtKB-KW"/>
</dbReference>
<feature type="transmembrane region" description="Helical" evidence="7">
    <location>
        <begin position="574"/>
        <end position="594"/>
    </location>
</feature>
<dbReference type="PROSITE" id="PS01238">
    <property type="entry name" value="GDA1_CD39_NTPASE"/>
    <property type="match status" value="1"/>
</dbReference>
<evidence type="ECO:0000256" key="2">
    <source>
        <dbReference type="ARBA" id="ARBA00022801"/>
    </source>
</evidence>
<dbReference type="GO" id="GO:0004382">
    <property type="term" value="F:GDP phosphatase activity"/>
    <property type="evidence" value="ECO:0007669"/>
    <property type="project" value="TreeGrafter"/>
</dbReference>
<dbReference type="GO" id="GO:0045134">
    <property type="term" value="F:UDP phosphatase activity"/>
    <property type="evidence" value="ECO:0007669"/>
    <property type="project" value="TreeGrafter"/>
</dbReference>
<comment type="caution">
    <text evidence="8">The sequence shown here is derived from an EMBL/GenBank/DDBJ whole genome shotgun (WGS) entry which is preliminary data.</text>
</comment>
<evidence type="ECO:0000256" key="1">
    <source>
        <dbReference type="ARBA" id="ARBA00009283"/>
    </source>
</evidence>
<dbReference type="CDD" id="cd24039">
    <property type="entry name" value="ASKHA_NBD_YND1-like"/>
    <property type="match status" value="1"/>
</dbReference>
<dbReference type="GO" id="GO:0006256">
    <property type="term" value="P:UDP catabolic process"/>
    <property type="evidence" value="ECO:0007669"/>
    <property type="project" value="TreeGrafter"/>
</dbReference>
<dbReference type="Gene3D" id="3.30.420.40">
    <property type="match status" value="1"/>
</dbReference>
<keyword evidence="4" id="KW-0547">Nucleotide-binding</keyword>
<dbReference type="GO" id="GO:0005794">
    <property type="term" value="C:Golgi apparatus"/>
    <property type="evidence" value="ECO:0007669"/>
    <property type="project" value="TreeGrafter"/>
</dbReference>
<dbReference type="PANTHER" id="PTHR11782:SF121">
    <property type="entry name" value="NUCLEOSIDE-DIPHOSPHATASE MIG-23"/>
    <property type="match status" value="1"/>
</dbReference>
<organism evidence="8 9">
    <name type="scientific">Apophysomyces ossiformis</name>
    <dbReference type="NCBI Taxonomy" id="679940"/>
    <lineage>
        <taxon>Eukaryota</taxon>
        <taxon>Fungi</taxon>
        <taxon>Fungi incertae sedis</taxon>
        <taxon>Mucoromycota</taxon>
        <taxon>Mucoromycotina</taxon>
        <taxon>Mucoromycetes</taxon>
        <taxon>Mucorales</taxon>
        <taxon>Mucorineae</taxon>
        <taxon>Mucoraceae</taxon>
        <taxon>Apophysomyces</taxon>
    </lineage>
</organism>
<feature type="active site" description="Proton acceptor" evidence="3">
    <location>
        <position position="194"/>
    </location>
</feature>
<dbReference type="AlphaFoldDB" id="A0A8H7BKV8"/>
<dbReference type="GO" id="GO:0017111">
    <property type="term" value="F:ribonucleoside triphosphate phosphatase activity"/>
    <property type="evidence" value="ECO:0007669"/>
    <property type="project" value="TreeGrafter"/>
</dbReference>
<evidence type="ECO:0000313" key="8">
    <source>
        <dbReference type="EMBL" id="KAF7721355.1"/>
    </source>
</evidence>
<accession>A0A8H7BKV8</accession>
<dbReference type="PANTHER" id="PTHR11782">
    <property type="entry name" value="ADENOSINE/GUANOSINE DIPHOSPHATASE"/>
    <property type="match status" value="1"/>
</dbReference>
<dbReference type="EMBL" id="JABAYA010000275">
    <property type="protein sequence ID" value="KAF7721355.1"/>
    <property type="molecule type" value="Genomic_DNA"/>
</dbReference>
<dbReference type="Proteomes" id="UP000605846">
    <property type="component" value="Unassembled WGS sequence"/>
</dbReference>
<dbReference type="Gene3D" id="3.30.420.150">
    <property type="entry name" value="Exopolyphosphatase. Domain 2"/>
    <property type="match status" value="1"/>
</dbReference>
<feature type="region of interest" description="Disordered" evidence="6">
    <location>
        <begin position="820"/>
        <end position="869"/>
    </location>
</feature>
<name>A0A8H7BKV8_9FUNG</name>
<comment type="similarity">
    <text evidence="1 5">Belongs to the GDA1/CD39 NTPase family.</text>
</comment>
<dbReference type="GO" id="GO:0046036">
    <property type="term" value="P:CTP metabolic process"/>
    <property type="evidence" value="ECO:0007669"/>
    <property type="project" value="TreeGrafter"/>
</dbReference>
<dbReference type="GO" id="GO:0016020">
    <property type="term" value="C:membrane"/>
    <property type="evidence" value="ECO:0007669"/>
    <property type="project" value="TreeGrafter"/>
</dbReference>
<evidence type="ECO:0000256" key="6">
    <source>
        <dbReference type="SAM" id="MobiDB-lite"/>
    </source>
</evidence>
<keyword evidence="2 5" id="KW-0378">Hydrolase</keyword>
<evidence type="ECO:0000256" key="3">
    <source>
        <dbReference type="PIRSR" id="PIRSR600407-1"/>
    </source>
</evidence>
<dbReference type="OrthoDB" id="6372431at2759"/>
<feature type="binding site" evidence="4">
    <location>
        <begin position="237"/>
        <end position="241"/>
    </location>
    <ligand>
        <name>ATP</name>
        <dbReference type="ChEBI" id="CHEBI:30616"/>
    </ligand>
</feature>
<keyword evidence="7" id="KW-0812">Transmembrane</keyword>
<feature type="compositionally biased region" description="Basic and acidic residues" evidence="6">
    <location>
        <begin position="856"/>
        <end position="869"/>
    </location>
</feature>
<reference evidence="8" key="1">
    <citation type="submission" date="2020-01" db="EMBL/GenBank/DDBJ databases">
        <title>Genome Sequencing of Three Apophysomyces-Like Fungal Strains Confirms a Novel Fungal Genus in the Mucoromycota with divergent Burkholderia-like Endosymbiotic Bacteria.</title>
        <authorList>
            <person name="Stajich J.E."/>
            <person name="Macias A.M."/>
            <person name="Carter-House D."/>
            <person name="Lovett B."/>
            <person name="Kasson L.R."/>
            <person name="Berry K."/>
            <person name="Grigoriev I."/>
            <person name="Chang Y."/>
            <person name="Spatafora J."/>
            <person name="Kasson M.T."/>
        </authorList>
    </citation>
    <scope>NUCLEOTIDE SEQUENCE</scope>
    <source>
        <strain evidence="8">NRRL A-21654</strain>
    </source>
</reference>
<proteinExistence type="inferred from homology"/>
<protein>
    <submittedName>
        <fullName evidence="8">Golgi apyrase</fullName>
    </submittedName>
</protein>
<keyword evidence="4" id="KW-0067">ATP-binding</keyword>
<sequence>MSLAKRLPILNDTWANNRRYGIIIDAGSSGSRIYVYSWKDHEHVKSIYSPEELKGKIPVVERGDKEGFKWTLREEPGKKKKERMPRFVLEMIKLLFVLYVYLKQKILGISTYGSKPAEVGEHLRGLLDFASEVVPEESHRKTPIYLMATAGMRLLPVQESKAVLNATCSFIQDNYSFFMSNCESHIQIITGQREGVYGWVAINYLMGGFDTSIQASLQSPTGQREQHHTFGFLDMGGASTQIAFEPEHHQKEEHMDDLTQIYLRTLDGHQVEYDVFVTTFLGYGSNEARRRYLEQRLKDAHDDPDRKVTLNEDHTLHLDDPCLPLNLTMADSFSTSIPLTLHGIGSFDECLEKTLPLLNKSVKCTKEPCLFNGVHTPHIDWSVNKFVGISEYWYSSHDILGLGGVYDFHEYEQKATDYCGRDWSKTMEAHKDLDPVEVSRYQLQCFKSAWIVNMLHDGISVPRTVDPSGHNGPSNDKELLEQSIESIESKNWNPPFQSINTINDIQVSWTLGAMVLIVSNQIPLLDYNDHYQGHNTDDEGPHQLPDGISPPAKGTLHTIGSGNLMQSIWEGSSLASFAILTFVVLCFMFLWCLFKRVRKKDRSDEYRRVDQGANGGILGIGSMTNTSRQSVLYTLTNGLASAFSRSTLSLRYWASRLLRSRSTAMPPVSVEIDALSEQTVAANDNIAISMSPSLTPRATLPPSTKSFSAVSTKYWSKKRYSGDSHGGGFPMGNVFGDAAEGSSVLPFRTSSVVNLANRNGSSSNLTARIGSSNNLNGLAPEVRALSPLAGASAERPISMRRSRSRNGFVIHELSDEDDYAASDSAETMNSAPQPPMSGHVWLPGGNASPRGSPRTSLDERRSRTPKREP</sequence>
<evidence type="ECO:0000313" key="9">
    <source>
        <dbReference type="Proteomes" id="UP000605846"/>
    </source>
</evidence>
<gene>
    <name evidence="8" type="primary">YND1</name>
    <name evidence="8" type="ORF">EC973_004836</name>
</gene>
<keyword evidence="7" id="KW-0472">Membrane</keyword>
<keyword evidence="9" id="KW-1185">Reference proteome</keyword>
<keyword evidence="7" id="KW-1133">Transmembrane helix</keyword>
<dbReference type="Pfam" id="PF01150">
    <property type="entry name" value="GDA1_CD39"/>
    <property type="match status" value="1"/>
</dbReference>
<evidence type="ECO:0000256" key="7">
    <source>
        <dbReference type="SAM" id="Phobius"/>
    </source>
</evidence>